<dbReference type="PANTHER" id="PTHR12428">
    <property type="entry name" value="OXA1"/>
    <property type="match status" value="1"/>
</dbReference>
<reference evidence="17 18" key="1">
    <citation type="submission" date="2017-10" db="EMBL/GenBank/DDBJ databases">
        <title>Novel microbial diversity and functional potential in the marine mammal oral microbiome.</title>
        <authorList>
            <person name="Dudek N.K."/>
            <person name="Sun C.L."/>
            <person name="Burstein D."/>
            <person name="Kantor R.S."/>
            <person name="Aliaga Goltsman D.S."/>
            <person name="Bik E.M."/>
            <person name="Thomas B.C."/>
            <person name="Banfield J.F."/>
            <person name="Relman D.A."/>
        </authorList>
    </citation>
    <scope>NUCLEOTIDE SEQUENCE [LARGE SCALE GENOMIC DNA]</scope>
    <source>
        <strain evidence="17">DOLJORAL78_47_16</strain>
    </source>
</reference>
<evidence type="ECO:0000256" key="1">
    <source>
        <dbReference type="ARBA" id="ARBA00004429"/>
    </source>
</evidence>
<dbReference type="Proteomes" id="UP000230821">
    <property type="component" value="Unassembled WGS sequence"/>
</dbReference>
<feature type="region of interest" description="Disordered" evidence="14">
    <location>
        <begin position="39"/>
        <end position="65"/>
    </location>
</feature>
<evidence type="ECO:0000259" key="15">
    <source>
        <dbReference type="Pfam" id="PF02096"/>
    </source>
</evidence>
<feature type="compositionally biased region" description="Basic and acidic residues" evidence="14">
    <location>
        <begin position="39"/>
        <end position="54"/>
    </location>
</feature>
<dbReference type="PRINTS" id="PR00701">
    <property type="entry name" value="60KDINNERMP"/>
</dbReference>
<keyword evidence="9 13" id="KW-0472">Membrane</keyword>
<dbReference type="GO" id="GO:0051205">
    <property type="term" value="P:protein insertion into membrane"/>
    <property type="evidence" value="ECO:0007669"/>
    <property type="project" value="TreeGrafter"/>
</dbReference>
<evidence type="ECO:0000256" key="14">
    <source>
        <dbReference type="SAM" id="MobiDB-lite"/>
    </source>
</evidence>
<evidence type="ECO:0000256" key="5">
    <source>
        <dbReference type="ARBA" id="ARBA00022475"/>
    </source>
</evidence>
<evidence type="ECO:0000256" key="4">
    <source>
        <dbReference type="ARBA" id="ARBA00022448"/>
    </source>
</evidence>
<feature type="domain" description="Membrane insertase YidC N-terminal" evidence="16">
    <location>
        <begin position="86"/>
        <end position="357"/>
    </location>
</feature>
<dbReference type="Gene3D" id="2.70.98.90">
    <property type="match status" value="1"/>
</dbReference>
<dbReference type="AlphaFoldDB" id="A0A2G6KBG4"/>
<evidence type="ECO:0000256" key="2">
    <source>
        <dbReference type="ARBA" id="ARBA00010527"/>
    </source>
</evidence>
<dbReference type="InterPro" id="IPR028053">
    <property type="entry name" value="Membr_insert_YidC_N"/>
</dbReference>
<evidence type="ECO:0000256" key="9">
    <source>
        <dbReference type="ARBA" id="ARBA00023136"/>
    </source>
</evidence>
<feature type="transmembrane region" description="Helical" evidence="13">
    <location>
        <begin position="370"/>
        <end position="390"/>
    </location>
</feature>
<dbReference type="Pfam" id="PF02096">
    <property type="entry name" value="60KD_IMP"/>
    <property type="match status" value="1"/>
</dbReference>
<evidence type="ECO:0000313" key="18">
    <source>
        <dbReference type="Proteomes" id="UP000230821"/>
    </source>
</evidence>
<feature type="region of interest" description="Disordered" evidence="14">
    <location>
        <begin position="552"/>
        <end position="577"/>
    </location>
</feature>
<accession>A0A2G6KBG4</accession>
<keyword evidence="6 13" id="KW-0812">Transmembrane</keyword>
<dbReference type="PRINTS" id="PR01900">
    <property type="entry name" value="YIDCPROTEIN"/>
</dbReference>
<evidence type="ECO:0000256" key="8">
    <source>
        <dbReference type="ARBA" id="ARBA00022989"/>
    </source>
</evidence>
<protein>
    <recommendedName>
        <fullName evidence="3 13">Membrane protein insertase YidC</fullName>
    </recommendedName>
    <alternativeName>
        <fullName evidence="12 13">Foldase YidC</fullName>
    </alternativeName>
    <alternativeName>
        <fullName evidence="11 13">Membrane integrase YidC</fullName>
    </alternativeName>
    <alternativeName>
        <fullName evidence="13">Membrane protein YidC</fullName>
    </alternativeName>
</protein>
<dbReference type="PANTHER" id="PTHR12428:SF65">
    <property type="entry name" value="CYTOCHROME C OXIDASE ASSEMBLY PROTEIN COX18, MITOCHONDRIAL"/>
    <property type="match status" value="1"/>
</dbReference>
<evidence type="ECO:0000256" key="3">
    <source>
        <dbReference type="ARBA" id="ARBA00015325"/>
    </source>
</evidence>
<feature type="domain" description="Membrane insertase YidC/Oxa/ALB C-terminal" evidence="15">
    <location>
        <begin position="370"/>
        <end position="549"/>
    </location>
</feature>
<dbReference type="CDD" id="cd19961">
    <property type="entry name" value="EcYidC-like_peri"/>
    <property type="match status" value="1"/>
</dbReference>
<organism evidence="17 18">
    <name type="scientific">candidate division KSB3 bacterium</name>
    <dbReference type="NCBI Taxonomy" id="2044937"/>
    <lineage>
        <taxon>Bacteria</taxon>
        <taxon>candidate division KSB3</taxon>
    </lineage>
</organism>
<dbReference type="InterPro" id="IPR047196">
    <property type="entry name" value="YidC_ALB_C"/>
</dbReference>
<dbReference type="InterPro" id="IPR019998">
    <property type="entry name" value="Membr_insert_YidC"/>
</dbReference>
<dbReference type="NCBIfam" id="TIGR03593">
    <property type="entry name" value="yidC_nterm"/>
    <property type="match status" value="1"/>
</dbReference>
<dbReference type="InterPro" id="IPR001708">
    <property type="entry name" value="YidC/ALB3/OXA1/COX18"/>
</dbReference>
<dbReference type="HAMAP" id="MF_01810">
    <property type="entry name" value="YidC_type1"/>
    <property type="match status" value="1"/>
</dbReference>
<evidence type="ECO:0000313" key="17">
    <source>
        <dbReference type="EMBL" id="PIE32149.1"/>
    </source>
</evidence>
<dbReference type="NCBIfam" id="TIGR03592">
    <property type="entry name" value="yidC_oxa1_cterm"/>
    <property type="match status" value="1"/>
</dbReference>
<keyword evidence="8 13" id="KW-1133">Transmembrane helix</keyword>
<evidence type="ECO:0000256" key="10">
    <source>
        <dbReference type="ARBA" id="ARBA00023186"/>
    </source>
</evidence>
<comment type="caution">
    <text evidence="13">Lacks conserved residue(s) required for the propagation of feature annotation.</text>
</comment>
<gene>
    <name evidence="13" type="primary">yidC</name>
    <name evidence="17" type="ORF">CSA56_16190</name>
</gene>
<dbReference type="Pfam" id="PF14849">
    <property type="entry name" value="YidC_periplas"/>
    <property type="match status" value="1"/>
</dbReference>
<dbReference type="InterPro" id="IPR028055">
    <property type="entry name" value="YidC/Oxa/ALB_C"/>
</dbReference>
<evidence type="ECO:0000256" key="11">
    <source>
        <dbReference type="ARBA" id="ARBA00033245"/>
    </source>
</evidence>
<dbReference type="CDD" id="cd20070">
    <property type="entry name" value="5TM_YidC_Alb3"/>
    <property type="match status" value="1"/>
</dbReference>
<evidence type="ECO:0000256" key="7">
    <source>
        <dbReference type="ARBA" id="ARBA00022927"/>
    </source>
</evidence>
<feature type="transmembrane region" description="Helical" evidence="13">
    <location>
        <begin position="515"/>
        <end position="535"/>
    </location>
</feature>
<evidence type="ECO:0000256" key="13">
    <source>
        <dbReference type="HAMAP-Rule" id="MF_01810"/>
    </source>
</evidence>
<proteinExistence type="inferred from homology"/>
<keyword evidence="4 13" id="KW-0813">Transport</keyword>
<dbReference type="GO" id="GO:0015031">
    <property type="term" value="P:protein transport"/>
    <property type="evidence" value="ECO:0007669"/>
    <property type="project" value="UniProtKB-KW"/>
</dbReference>
<comment type="caution">
    <text evidence="17">The sequence shown here is derived from an EMBL/GenBank/DDBJ whole genome shotgun (WGS) entry which is preliminary data.</text>
</comment>
<sequence>MEKNAIIAIVLSLLVLLAWQQIFVAPQQQKLLEEQAKQEEHAVQQEQEHGETRLPRTQGEGTVPVDGVLPTVEAATRELDERAQDVVIETPLIQAVLTTQGARLKSWKTLAHKNLNGEPVEFVSDDAMLRGQFPLEIFTGDTVLDNELNTGLYEISRTSIRLEDGAEAETVTLTHETQQAGRVTKQFLFHPDSYTVEMTVTFSDPAQIGKVLSVVWGPGLGSELEDAMRFEAGIVAKTAGDAKPVREAAKKIDGLRTYSNIEWGAINRKYFTAAFFPKNANSTLSVNSISLQPQGDEKKVDPIRTILIGVSQPLSEGKSQIALYAGPKKRTELELAHEGFEKLIDYGFFGFIAEPLARFMDFLYLYVHNYGVVIICLTILIKILFFPLTYKSFSSMKKMQDIQPQMKALQAKYKDNKQALNQEMMKLYKEKGVNPMGGCFPMVLQIPVFFALYQTLSQSIELRGAGFLWITDLSASETLVFKPLVLLMGVSMFLQQSMTPTAADNKQAQMFKFMPILFTAMFWNFPAGLVLYWLMNNILTIGQQYLINRRGETPEKSAKKDAEETPSTSRKRRKKGK</sequence>
<dbReference type="GO" id="GO:0005886">
    <property type="term" value="C:plasma membrane"/>
    <property type="evidence" value="ECO:0007669"/>
    <property type="project" value="UniProtKB-SubCell"/>
</dbReference>
<comment type="similarity">
    <text evidence="2 13">Belongs to the OXA1/ALB3/YidC family. Type 1 subfamily.</text>
</comment>
<dbReference type="InterPro" id="IPR038221">
    <property type="entry name" value="YidC_periplasmic_sf"/>
</dbReference>
<comment type="subcellular location">
    <subcellularLocation>
        <location evidence="1">Cell inner membrane</location>
        <topology evidence="1">Multi-pass membrane protein</topology>
    </subcellularLocation>
    <subcellularLocation>
        <location evidence="13">Cell membrane</location>
        <topology evidence="13">Multi-pass membrane protein</topology>
    </subcellularLocation>
</comment>
<evidence type="ECO:0000256" key="6">
    <source>
        <dbReference type="ARBA" id="ARBA00022692"/>
    </source>
</evidence>
<keyword evidence="10 13" id="KW-0143">Chaperone</keyword>
<keyword evidence="5 13" id="KW-1003">Cell membrane</keyword>
<dbReference type="EMBL" id="PDSK01000117">
    <property type="protein sequence ID" value="PIE32149.1"/>
    <property type="molecule type" value="Genomic_DNA"/>
</dbReference>
<evidence type="ECO:0000259" key="16">
    <source>
        <dbReference type="Pfam" id="PF14849"/>
    </source>
</evidence>
<name>A0A2G6KBG4_9BACT</name>
<comment type="function">
    <text evidence="13">Required for the insertion and/or proper folding and/or complex formation of integral membrane proteins into the membrane. Involved in integration of membrane proteins that insert both dependently and independently of the Sec translocase complex, as well as at least some lipoproteins. Aids folding of multispanning membrane proteins.</text>
</comment>
<evidence type="ECO:0000256" key="12">
    <source>
        <dbReference type="ARBA" id="ARBA00033342"/>
    </source>
</evidence>
<comment type="subunit">
    <text evidence="13">Interacts with the Sec translocase complex via SecD. Specifically interacts with transmembrane segments of nascent integral membrane proteins during membrane integration.</text>
</comment>
<dbReference type="GO" id="GO:0032977">
    <property type="term" value="F:membrane insertase activity"/>
    <property type="evidence" value="ECO:0007669"/>
    <property type="project" value="InterPro"/>
</dbReference>
<feature type="compositionally biased region" description="Basic and acidic residues" evidence="14">
    <location>
        <begin position="552"/>
        <end position="563"/>
    </location>
</feature>
<keyword evidence="7 13" id="KW-0653">Protein transport</keyword>
<feature type="transmembrane region" description="Helical" evidence="13">
    <location>
        <begin position="433"/>
        <end position="453"/>
    </location>
</feature>